<gene>
    <name evidence="5" type="ORF">OOU_Y34scaffold00464g77</name>
</gene>
<sequence length="740" mass="82260">MSVVGVDFGSMNTVIAVARNRGVDVITNEVSNRATPSLVGFGPKNRYLGEAAKTQEISNLKNTVGSLKRLAGRRLNEPDVQLEQQYISAPLVDVNGQVGVEVTYLGKKEKFTATQLVAMYLAKIKQTTATETKLAVSDLVMSVPAWFTDVQRRALIDAAEIAGLKLLRLINDTTAAALGYGITKLDLPSAEEKPRRVAFVDVGYSDYAVSIVEFKKGELAVKSTAFDRHFGGRNFDKALVDHLQKEFLGKYKIDIFSNPRATSRVFAAAEKLKKILSANQQAPLNIESLMNDIDVSAMITRQEFEAMIEPILPRVEEVLQQALAEAKLTVDDIDVVELVGGGSRVPAIKERVGAFFNKPLSFTLNQDEAIARGCAFSCAILSPIFKVRDFAVQDVISYPIEFAWEKAPDIPDEDTSLVVFNKGNLMPSTKILTFYRKQPFDLEARYAKPDELPQTVNPWIGRFSVKGVQANGGQDDFMICKLKARVNIHGILNVESGYYVEDQEVEEPIPEEGDKDPNKRRRNSSSSPISKDMPTHSSKKLTEHPKAMETDGAKDGDAKPKMRKVKKQVRKGELPIVAATQSLDPNAKNTLLEREAAMASEDKLVFDTEEKKNELETYIYDIRNKLDDQYAEFASEEEKDKIRARLSETEDWLYDEGDDTTKAVYIAKMDEIRAMTGPIVQRHFDKVEQERQELQARLDAEAAAKKAAEDERKAAEAQKADAPETKDEDMTDADAKANGA</sequence>
<dbReference type="SUPFAM" id="SSF53067">
    <property type="entry name" value="Actin-like ATPase domain"/>
    <property type="match status" value="2"/>
</dbReference>
<dbReference type="InterPro" id="IPR029047">
    <property type="entry name" value="HSP70_peptide-bd_sf"/>
</dbReference>
<dbReference type="GO" id="GO:0005634">
    <property type="term" value="C:nucleus"/>
    <property type="evidence" value="ECO:0007669"/>
    <property type="project" value="TreeGrafter"/>
</dbReference>
<dbReference type="FunFam" id="3.90.640.10:FF:000004">
    <property type="entry name" value="Heat shock 70 kDa protein 4"/>
    <property type="match status" value="1"/>
</dbReference>
<dbReference type="GO" id="GO:0005524">
    <property type="term" value="F:ATP binding"/>
    <property type="evidence" value="ECO:0007669"/>
    <property type="project" value="UniProtKB-KW"/>
</dbReference>
<dbReference type="Pfam" id="PF00012">
    <property type="entry name" value="HSP70"/>
    <property type="match status" value="1"/>
</dbReference>
<dbReference type="FunFam" id="3.30.420.40:FF:000171">
    <property type="entry name" value="Heat shock 70 kDa protein 4"/>
    <property type="match status" value="2"/>
</dbReference>
<dbReference type="Gene3D" id="3.30.30.30">
    <property type="match status" value="1"/>
</dbReference>
<proteinExistence type="inferred from homology"/>
<keyword evidence="5" id="KW-0346">Stress response</keyword>
<keyword evidence="2" id="KW-0547">Nucleotide-binding</keyword>
<evidence type="ECO:0000256" key="2">
    <source>
        <dbReference type="ARBA" id="ARBA00022741"/>
    </source>
</evidence>
<dbReference type="Gene3D" id="3.30.420.40">
    <property type="match status" value="2"/>
</dbReference>
<keyword evidence="3" id="KW-0067">ATP-binding</keyword>
<dbReference type="EMBL" id="JH793434">
    <property type="protein sequence ID" value="ELQ39995.1"/>
    <property type="molecule type" value="Genomic_DNA"/>
</dbReference>
<evidence type="ECO:0000256" key="4">
    <source>
        <dbReference type="SAM" id="MobiDB-lite"/>
    </source>
</evidence>
<evidence type="ECO:0000313" key="5">
    <source>
        <dbReference type="EMBL" id="ELQ39995.1"/>
    </source>
</evidence>
<dbReference type="Proteomes" id="UP000011086">
    <property type="component" value="Unassembled WGS sequence"/>
</dbReference>
<dbReference type="SUPFAM" id="SSF100920">
    <property type="entry name" value="Heat shock protein 70kD (HSP70), peptide-binding domain"/>
    <property type="match status" value="1"/>
</dbReference>
<dbReference type="PANTHER" id="PTHR45639:SF4">
    <property type="entry name" value="HSC70CB, ISOFORM G"/>
    <property type="match status" value="1"/>
</dbReference>
<feature type="region of interest" description="Disordered" evidence="4">
    <location>
        <begin position="504"/>
        <end position="570"/>
    </location>
</feature>
<feature type="compositionally biased region" description="Basic and acidic residues" evidence="4">
    <location>
        <begin position="540"/>
        <end position="560"/>
    </location>
</feature>
<dbReference type="SUPFAM" id="SSF100934">
    <property type="entry name" value="Heat shock protein 70kD (HSP70), C-terminal subdomain"/>
    <property type="match status" value="1"/>
</dbReference>
<protein>
    <submittedName>
        <fullName evidence="5">Heat shock protein Hsp88</fullName>
    </submittedName>
</protein>
<dbReference type="FunFam" id="3.30.30.30:FF:000002">
    <property type="entry name" value="Heat shock 70 kDa protein 4"/>
    <property type="match status" value="1"/>
</dbReference>
<dbReference type="Gene3D" id="3.90.640.10">
    <property type="entry name" value="Actin, Chain A, domain 4"/>
    <property type="match status" value="1"/>
</dbReference>
<name>A0AA97P0U5_PYRO3</name>
<organism evidence="5">
    <name type="scientific">Pyricularia oryzae (strain Y34)</name>
    <name type="common">Rice blast fungus</name>
    <name type="synonym">Magnaporthe oryzae</name>
    <dbReference type="NCBI Taxonomy" id="1143189"/>
    <lineage>
        <taxon>Eukaryota</taxon>
        <taxon>Fungi</taxon>
        <taxon>Dikarya</taxon>
        <taxon>Ascomycota</taxon>
        <taxon>Pezizomycotina</taxon>
        <taxon>Sordariomycetes</taxon>
        <taxon>Sordariomycetidae</taxon>
        <taxon>Magnaporthales</taxon>
        <taxon>Pyriculariaceae</taxon>
        <taxon>Pyricularia</taxon>
    </lineage>
</organism>
<dbReference type="PROSITE" id="PS01036">
    <property type="entry name" value="HSP70_3"/>
    <property type="match status" value="1"/>
</dbReference>
<dbReference type="AlphaFoldDB" id="A0AA97P0U5"/>
<dbReference type="CDD" id="cd24094">
    <property type="entry name" value="ASKHA_NBD_HSP70_ScSse"/>
    <property type="match status" value="1"/>
</dbReference>
<dbReference type="InterPro" id="IPR018181">
    <property type="entry name" value="Heat_shock_70_CS"/>
</dbReference>
<accession>A0AA97P0U5</accession>
<dbReference type="FunFam" id="1.20.1270.10:FF:000002">
    <property type="entry name" value="Heat shock 70 kDa protein 4"/>
    <property type="match status" value="1"/>
</dbReference>
<reference evidence="5" key="1">
    <citation type="journal article" date="2012" name="PLoS Genet.">
        <title>Comparative analysis of the genomes of two field isolates of the rice blast fungus Magnaporthe oryzae.</title>
        <authorList>
            <person name="Xue M."/>
            <person name="Yang J."/>
            <person name="Li Z."/>
            <person name="Hu S."/>
            <person name="Yao N."/>
            <person name="Dean R.A."/>
            <person name="Zhao W."/>
            <person name="Shen M."/>
            <person name="Zhang H."/>
            <person name="Li C."/>
            <person name="Liu L."/>
            <person name="Cao L."/>
            <person name="Xu X."/>
            <person name="Xing Y."/>
            <person name="Hsiang T."/>
            <person name="Zhang Z."/>
            <person name="Xu J.R."/>
            <person name="Peng Y.L."/>
        </authorList>
    </citation>
    <scope>NUCLEOTIDE SEQUENCE</scope>
    <source>
        <strain evidence="5">Y34</strain>
    </source>
</reference>
<dbReference type="InterPro" id="IPR013126">
    <property type="entry name" value="Hsp_70_fam"/>
</dbReference>
<feature type="region of interest" description="Disordered" evidence="4">
    <location>
        <begin position="690"/>
        <end position="740"/>
    </location>
</feature>
<dbReference type="GO" id="GO:0005829">
    <property type="term" value="C:cytosol"/>
    <property type="evidence" value="ECO:0007669"/>
    <property type="project" value="TreeGrafter"/>
</dbReference>
<feature type="compositionally biased region" description="Basic and acidic residues" evidence="4">
    <location>
        <begin position="690"/>
        <end position="725"/>
    </location>
</feature>
<dbReference type="InterPro" id="IPR029048">
    <property type="entry name" value="HSP70_C_sf"/>
</dbReference>
<evidence type="ECO:0000256" key="1">
    <source>
        <dbReference type="ARBA" id="ARBA00007381"/>
    </source>
</evidence>
<dbReference type="PANTHER" id="PTHR45639">
    <property type="entry name" value="HSC70CB, ISOFORM G-RELATED"/>
    <property type="match status" value="1"/>
</dbReference>
<dbReference type="PRINTS" id="PR00301">
    <property type="entry name" value="HEATSHOCK70"/>
</dbReference>
<dbReference type="Gene3D" id="2.60.34.10">
    <property type="entry name" value="Substrate Binding Domain Of DNAk, Chain A, domain 1"/>
    <property type="match status" value="1"/>
</dbReference>
<dbReference type="Gene3D" id="1.20.1270.10">
    <property type="match status" value="1"/>
</dbReference>
<feature type="compositionally biased region" description="Acidic residues" evidence="4">
    <location>
        <begin position="504"/>
        <end position="514"/>
    </location>
</feature>
<evidence type="ECO:0000256" key="3">
    <source>
        <dbReference type="ARBA" id="ARBA00022840"/>
    </source>
</evidence>
<comment type="similarity">
    <text evidence="1">Belongs to the heat shock protein 70 family.</text>
</comment>
<dbReference type="GO" id="GO:0140662">
    <property type="term" value="F:ATP-dependent protein folding chaperone"/>
    <property type="evidence" value="ECO:0007669"/>
    <property type="project" value="InterPro"/>
</dbReference>
<dbReference type="InterPro" id="IPR043129">
    <property type="entry name" value="ATPase_NBD"/>
</dbReference>